<reference evidence="1" key="1">
    <citation type="journal article" date="2015" name="Nature">
        <title>Complex archaea that bridge the gap between prokaryotes and eukaryotes.</title>
        <authorList>
            <person name="Spang A."/>
            <person name="Saw J.H."/>
            <person name="Jorgensen S.L."/>
            <person name="Zaremba-Niedzwiedzka K."/>
            <person name="Martijn J."/>
            <person name="Lind A.E."/>
            <person name="van Eijk R."/>
            <person name="Schleper C."/>
            <person name="Guy L."/>
            <person name="Ettema T.J."/>
        </authorList>
    </citation>
    <scope>NUCLEOTIDE SEQUENCE</scope>
</reference>
<organism evidence="1">
    <name type="scientific">marine sediment metagenome</name>
    <dbReference type="NCBI Taxonomy" id="412755"/>
    <lineage>
        <taxon>unclassified sequences</taxon>
        <taxon>metagenomes</taxon>
        <taxon>ecological metagenomes</taxon>
    </lineage>
</organism>
<dbReference type="InterPro" id="IPR006059">
    <property type="entry name" value="SBP"/>
</dbReference>
<dbReference type="PANTHER" id="PTHR43649:SF12">
    <property type="entry name" value="DIACETYLCHITOBIOSE BINDING PROTEIN DASA"/>
    <property type="match status" value="1"/>
</dbReference>
<dbReference type="PANTHER" id="PTHR43649">
    <property type="entry name" value="ARABINOSE-BINDING PROTEIN-RELATED"/>
    <property type="match status" value="1"/>
</dbReference>
<name>A0A0F9S435_9ZZZZ</name>
<dbReference type="Gene3D" id="3.40.190.10">
    <property type="entry name" value="Periplasmic binding protein-like II"/>
    <property type="match status" value="2"/>
</dbReference>
<dbReference type="PROSITE" id="PS51318">
    <property type="entry name" value="TAT"/>
    <property type="match status" value="1"/>
</dbReference>
<accession>A0A0F9S435</accession>
<evidence type="ECO:0000313" key="1">
    <source>
        <dbReference type="EMBL" id="KKN61804.1"/>
    </source>
</evidence>
<comment type="caution">
    <text evidence="1">The sequence shown here is derived from an EMBL/GenBank/DDBJ whole genome shotgun (WGS) entry which is preliminary data.</text>
</comment>
<proteinExistence type="predicted"/>
<dbReference type="AlphaFoldDB" id="A0A0F9S435"/>
<gene>
    <name evidence="1" type="ORF">LCGC14_0518320</name>
</gene>
<dbReference type="SUPFAM" id="SSF53850">
    <property type="entry name" value="Periplasmic binding protein-like II"/>
    <property type="match status" value="1"/>
</dbReference>
<dbReference type="InterPro" id="IPR050490">
    <property type="entry name" value="Bact_solute-bd_prot1"/>
</dbReference>
<dbReference type="EMBL" id="LAZR01000645">
    <property type="protein sequence ID" value="KKN61804.1"/>
    <property type="molecule type" value="Genomic_DNA"/>
</dbReference>
<dbReference type="InterPro" id="IPR006311">
    <property type="entry name" value="TAT_signal"/>
</dbReference>
<protein>
    <recommendedName>
        <fullName evidence="2">Extracellular solute-binding protein</fullName>
    </recommendedName>
</protein>
<dbReference type="Pfam" id="PF01547">
    <property type="entry name" value="SBP_bac_1"/>
    <property type="match status" value="1"/>
</dbReference>
<sequence>MPRIPAKTGGPQLSLTEENETMKDWQRKNYLASVTDRYVNGRMDRRSFLRSAGKLGLSVGALGMGFGMGNGRPFLNLAPSAFAQDSLEPSAEMMKWLADVGKPFAGTTLRLATESTPPSNAIANSLKGYFEEATGIKVEIEVLPLEQVLQKLTLDVASGLGTYDLYYIDQSWAASFSQDVFDPREQYEEKPDLAYPDYNMDDFLPALVDGIAKYEDRWVGVPYDIPIFIMQYRKDIYDELGLKAPETMDELLTNSKAITDAKGPEMYGTSGQMKSGHYSLECDWTAWLWGHGGQIFDADNNFAGNNEAGLAAMEYWDKLKATMPPGVDGWTWDGQGQSVSQGVAASMLSWGEFFPFFDDPKSGKISGLMEAAIPPKATSLITPDKTGFGEIPGVGHQGGSSLAVSKYSKSPDAAWVFMQWATSADTQALITVLGGGTGPTRASVYDDPRVLANAKVGAGTTRHLPVVRETIAKYMGSEPDLPEWAEISSDTIPVGLGRYFAGEFDSPKAAMDEIAANVSSVLKG</sequence>
<evidence type="ECO:0008006" key="2">
    <source>
        <dbReference type="Google" id="ProtNLM"/>
    </source>
</evidence>